<reference evidence="1 2" key="1">
    <citation type="journal article" date="2022" name="DNA Res.">
        <title>Chromosomal-level genome assembly of the orchid tree Bauhinia variegata (Leguminosae; Cercidoideae) supports the allotetraploid origin hypothesis of Bauhinia.</title>
        <authorList>
            <person name="Zhong Y."/>
            <person name="Chen Y."/>
            <person name="Zheng D."/>
            <person name="Pang J."/>
            <person name="Liu Y."/>
            <person name="Luo S."/>
            <person name="Meng S."/>
            <person name="Qian L."/>
            <person name="Wei D."/>
            <person name="Dai S."/>
            <person name="Zhou R."/>
        </authorList>
    </citation>
    <scope>NUCLEOTIDE SEQUENCE [LARGE SCALE GENOMIC DNA]</scope>
    <source>
        <strain evidence="1">BV-YZ2020</strain>
    </source>
</reference>
<dbReference type="EMBL" id="CM039432">
    <property type="protein sequence ID" value="KAI4333098.1"/>
    <property type="molecule type" value="Genomic_DNA"/>
</dbReference>
<gene>
    <name evidence="1" type="ORF">L6164_017946</name>
</gene>
<evidence type="ECO:0000313" key="1">
    <source>
        <dbReference type="EMBL" id="KAI4333098.1"/>
    </source>
</evidence>
<sequence>MENSNAILSRISSLKDMLDQLIVHLISSENQVNQEIEANIQIMQEIESKIVKCSEIDSELATRQAWLMKTSFMLQVEIV</sequence>
<name>A0ACB9N9Q8_BAUVA</name>
<comment type="caution">
    <text evidence="1">The sequence shown here is derived from an EMBL/GenBank/DDBJ whole genome shotgun (WGS) entry which is preliminary data.</text>
</comment>
<protein>
    <submittedName>
        <fullName evidence="1">Uncharacterized protein</fullName>
    </submittedName>
</protein>
<dbReference type="Proteomes" id="UP000828941">
    <property type="component" value="Chromosome 7"/>
</dbReference>
<proteinExistence type="predicted"/>
<accession>A0ACB9N9Q8</accession>
<organism evidence="1 2">
    <name type="scientific">Bauhinia variegata</name>
    <name type="common">Purple orchid tree</name>
    <name type="synonym">Phanera variegata</name>
    <dbReference type="NCBI Taxonomy" id="167791"/>
    <lineage>
        <taxon>Eukaryota</taxon>
        <taxon>Viridiplantae</taxon>
        <taxon>Streptophyta</taxon>
        <taxon>Embryophyta</taxon>
        <taxon>Tracheophyta</taxon>
        <taxon>Spermatophyta</taxon>
        <taxon>Magnoliopsida</taxon>
        <taxon>eudicotyledons</taxon>
        <taxon>Gunneridae</taxon>
        <taxon>Pentapetalae</taxon>
        <taxon>rosids</taxon>
        <taxon>fabids</taxon>
        <taxon>Fabales</taxon>
        <taxon>Fabaceae</taxon>
        <taxon>Cercidoideae</taxon>
        <taxon>Cercideae</taxon>
        <taxon>Bauhiniinae</taxon>
        <taxon>Bauhinia</taxon>
    </lineage>
</organism>
<keyword evidence="2" id="KW-1185">Reference proteome</keyword>
<evidence type="ECO:0000313" key="2">
    <source>
        <dbReference type="Proteomes" id="UP000828941"/>
    </source>
</evidence>